<dbReference type="Gene3D" id="3.30.70.100">
    <property type="match status" value="1"/>
</dbReference>
<sequence>MIVTVFRQRTRDGVEEEYRDIGAGVIAAAQSVPGLISFKRFRADDGENCTIVEFEDEASHNRWLAHPVHRDAMRRGRHDYFVDYTITVCQALRVLRQAPQQHVELLDD</sequence>
<dbReference type="EMBL" id="JACHXG010000008">
    <property type="protein sequence ID" value="MBB3090853.1"/>
    <property type="molecule type" value="Genomic_DNA"/>
</dbReference>
<dbReference type="InterPro" id="IPR052936">
    <property type="entry name" value="Jasmonate_Hydroxylase-like"/>
</dbReference>
<keyword evidence="2" id="KW-0503">Monooxygenase</keyword>
<evidence type="ECO:0000313" key="3">
    <source>
        <dbReference type="Proteomes" id="UP000577707"/>
    </source>
</evidence>
<dbReference type="AlphaFoldDB" id="A0A7W5A6Y3"/>
<reference evidence="2 3" key="1">
    <citation type="submission" date="2020-08" db="EMBL/GenBank/DDBJ databases">
        <title>Genomic Encyclopedia of Type Strains, Phase III (KMG-III): the genomes of soil and plant-associated and newly described type strains.</title>
        <authorList>
            <person name="Whitman W."/>
        </authorList>
    </citation>
    <scope>NUCLEOTIDE SEQUENCE [LARGE SCALE GENOMIC DNA]</scope>
    <source>
        <strain evidence="2 3">CECT 3302</strain>
    </source>
</reference>
<dbReference type="GO" id="GO:0004497">
    <property type="term" value="F:monooxygenase activity"/>
    <property type="evidence" value="ECO:0007669"/>
    <property type="project" value="UniProtKB-KW"/>
</dbReference>
<dbReference type="Pfam" id="PF03992">
    <property type="entry name" value="ABM"/>
    <property type="match status" value="1"/>
</dbReference>
<accession>A0A7W5A6Y3</accession>
<organism evidence="2 3">
    <name type="scientific">Nocardioides albus</name>
    <dbReference type="NCBI Taxonomy" id="1841"/>
    <lineage>
        <taxon>Bacteria</taxon>
        <taxon>Bacillati</taxon>
        <taxon>Actinomycetota</taxon>
        <taxon>Actinomycetes</taxon>
        <taxon>Propionibacteriales</taxon>
        <taxon>Nocardioidaceae</taxon>
        <taxon>Nocardioides</taxon>
    </lineage>
</organism>
<protein>
    <submittedName>
        <fullName evidence="2">Heme-degrading monooxygenase HmoA</fullName>
    </submittedName>
</protein>
<keyword evidence="3" id="KW-1185">Reference proteome</keyword>
<dbReference type="SUPFAM" id="SSF54909">
    <property type="entry name" value="Dimeric alpha+beta barrel"/>
    <property type="match status" value="1"/>
</dbReference>
<comment type="caution">
    <text evidence="2">The sequence shown here is derived from an EMBL/GenBank/DDBJ whole genome shotgun (WGS) entry which is preliminary data.</text>
</comment>
<dbReference type="RefSeq" id="WP_183548285.1">
    <property type="nucleotide sequence ID" value="NZ_BMQT01000010.1"/>
</dbReference>
<dbReference type="PANTHER" id="PTHR37811:SF2">
    <property type="entry name" value="ABM DOMAIN-CONTAINING PROTEIN"/>
    <property type="match status" value="1"/>
</dbReference>
<dbReference type="InterPro" id="IPR007138">
    <property type="entry name" value="ABM_dom"/>
</dbReference>
<keyword evidence="2" id="KW-0560">Oxidoreductase</keyword>
<dbReference type="InterPro" id="IPR011008">
    <property type="entry name" value="Dimeric_a/b-barrel"/>
</dbReference>
<dbReference type="PANTHER" id="PTHR37811">
    <property type="entry name" value="BLL5343 PROTEIN"/>
    <property type="match status" value="1"/>
</dbReference>
<gene>
    <name evidence="2" type="ORF">FHS12_003815</name>
</gene>
<dbReference type="Proteomes" id="UP000577707">
    <property type="component" value="Unassembled WGS sequence"/>
</dbReference>
<proteinExistence type="predicted"/>
<feature type="domain" description="ABM" evidence="1">
    <location>
        <begin position="1"/>
        <end position="74"/>
    </location>
</feature>
<name>A0A7W5A6Y3_9ACTN</name>
<evidence type="ECO:0000259" key="1">
    <source>
        <dbReference type="Pfam" id="PF03992"/>
    </source>
</evidence>
<evidence type="ECO:0000313" key="2">
    <source>
        <dbReference type="EMBL" id="MBB3090853.1"/>
    </source>
</evidence>